<dbReference type="Proteomes" id="UP000693672">
    <property type="component" value="Unassembled WGS sequence"/>
</dbReference>
<keyword evidence="4" id="KW-1185">Reference proteome</keyword>
<dbReference type="AlphaFoldDB" id="A0A916K6K9"/>
<organism evidence="3 4">
    <name type="scientific">Paenibacillus solanacearum</name>
    <dbReference type="NCBI Taxonomy" id="2048548"/>
    <lineage>
        <taxon>Bacteria</taxon>
        <taxon>Bacillati</taxon>
        <taxon>Bacillota</taxon>
        <taxon>Bacilli</taxon>
        <taxon>Bacillales</taxon>
        <taxon>Paenibacillaceae</taxon>
        <taxon>Paenibacillus</taxon>
    </lineage>
</organism>
<dbReference type="EMBL" id="CAJVAS010000017">
    <property type="protein sequence ID" value="CAG7636285.1"/>
    <property type="molecule type" value="Genomic_DNA"/>
</dbReference>
<sequence>MLTAKQRQKVTCALVLSFLSTGAAIAAEPVKAAETNAIPSVMITELIPNAKNVKPTGAKDNFDEAYEMIELYNNSDQALKLSDIRIVVKDGFDEKDKENAPWNWGEDAGRTIPPHGVMIVWIKQANNPFTLDDFYKFYRSKNPDLEPGQVAVASGIGLYNTGKRMLFVTKADGTKISAIAYEGSTADPTVDDRAIHYSYPTDGSIQLRKFQSGKDSLSTPGKLSAEQIPPAPVKAEPKPAFSAVEIATKLGMLTGEGSGVTAEYLAKTPTRIQSAVMFLRLKGLETEAAGFKGDNPFSDASSAEWAAPILAYIKAHPELGMEGVGDNQFDPNAAITAQAYYKIMLQSLGYQYGTDFTWEQTIAFAGSKGLGKAAEASKFTLSELATATVETLRATVKGSNKTLAQVLVEQKAMNADLAKSVGLN</sequence>
<feature type="domain" description="LTD" evidence="2">
    <location>
        <begin position="29"/>
        <end position="201"/>
    </location>
</feature>
<dbReference type="PROSITE" id="PS51841">
    <property type="entry name" value="LTD"/>
    <property type="match status" value="1"/>
</dbReference>
<name>A0A916K6K9_9BACL</name>
<gene>
    <name evidence="3" type="ORF">PAESOLCIP111_03736</name>
</gene>
<evidence type="ECO:0000313" key="4">
    <source>
        <dbReference type="Proteomes" id="UP000693672"/>
    </source>
</evidence>
<evidence type="ECO:0000259" key="2">
    <source>
        <dbReference type="PROSITE" id="PS51841"/>
    </source>
</evidence>
<evidence type="ECO:0000256" key="1">
    <source>
        <dbReference type="SAM" id="SignalP"/>
    </source>
</evidence>
<proteinExistence type="predicted"/>
<keyword evidence="1" id="KW-0732">Signal</keyword>
<reference evidence="3" key="1">
    <citation type="submission" date="2021-06" db="EMBL/GenBank/DDBJ databases">
        <authorList>
            <person name="Criscuolo A."/>
        </authorList>
    </citation>
    <scope>NUCLEOTIDE SEQUENCE</scope>
    <source>
        <strain evidence="3">CIP111600</strain>
    </source>
</reference>
<comment type="caution">
    <text evidence="3">The sequence shown here is derived from an EMBL/GenBank/DDBJ whole genome shotgun (WGS) entry which is preliminary data.</text>
</comment>
<accession>A0A916K6K9</accession>
<dbReference type="InterPro" id="IPR001322">
    <property type="entry name" value="Lamin_tail_dom"/>
</dbReference>
<evidence type="ECO:0000313" key="3">
    <source>
        <dbReference type="EMBL" id="CAG7636285.1"/>
    </source>
</evidence>
<feature type="signal peptide" evidence="1">
    <location>
        <begin position="1"/>
        <end position="26"/>
    </location>
</feature>
<feature type="chain" id="PRO_5038930717" description="LTD domain-containing protein" evidence="1">
    <location>
        <begin position="27"/>
        <end position="424"/>
    </location>
</feature>
<protein>
    <recommendedName>
        <fullName evidence="2">LTD domain-containing protein</fullName>
    </recommendedName>
</protein>
<dbReference type="RefSeq" id="WP_218093483.1">
    <property type="nucleotide sequence ID" value="NZ_CAJVAS010000017.1"/>
</dbReference>